<dbReference type="Proteomes" id="UP000316437">
    <property type="component" value="Unassembled WGS sequence"/>
</dbReference>
<dbReference type="AlphaFoldDB" id="A0A543EBV1"/>
<evidence type="ECO:0000313" key="1">
    <source>
        <dbReference type="EMBL" id="TQM19074.1"/>
    </source>
</evidence>
<evidence type="ECO:0008006" key="3">
    <source>
        <dbReference type="Google" id="ProtNLM"/>
    </source>
</evidence>
<protein>
    <recommendedName>
        <fullName evidence="3">Lipoprotein</fullName>
    </recommendedName>
</protein>
<sequence length="155" mass="18350">MNNLKLIIPIVSFLLICSCSINERPQFSYRSDRKHKGNEKDFYTKRFKDAVFYKCLQHGYGKDINFKIGKLMAEKDLFTPSDEPFITEDTIQNSLAKQIISNLPPVYMLHENENEIKGKNFIISTCLSFYESKELNKIVQKYYKRKVKENKKLEY</sequence>
<dbReference type="Gene3D" id="1.20.120.1620">
    <property type="match status" value="1"/>
</dbReference>
<accession>A0A543EBV1</accession>
<proteinExistence type="predicted"/>
<organism evidence="1 2">
    <name type="scientific">Chryseobacterium aquifrigidense</name>
    <dbReference type="NCBI Taxonomy" id="558021"/>
    <lineage>
        <taxon>Bacteria</taxon>
        <taxon>Pseudomonadati</taxon>
        <taxon>Bacteroidota</taxon>
        <taxon>Flavobacteriia</taxon>
        <taxon>Flavobacteriales</taxon>
        <taxon>Weeksellaceae</taxon>
        <taxon>Chryseobacterium group</taxon>
        <taxon>Chryseobacterium</taxon>
    </lineage>
</organism>
<dbReference type="RefSeq" id="WP_142018322.1">
    <property type="nucleotide sequence ID" value="NZ_VFPD01000002.1"/>
</dbReference>
<dbReference type="InterPro" id="IPR038314">
    <property type="entry name" value="T6SS_sf"/>
</dbReference>
<comment type="caution">
    <text evidence="1">The sequence shown here is derived from an EMBL/GenBank/DDBJ whole genome shotgun (WGS) entry which is preliminary data.</text>
</comment>
<dbReference type="EMBL" id="VFPD01000002">
    <property type="protein sequence ID" value="TQM19074.1"/>
    <property type="molecule type" value="Genomic_DNA"/>
</dbReference>
<evidence type="ECO:0000313" key="2">
    <source>
        <dbReference type="Proteomes" id="UP000316437"/>
    </source>
</evidence>
<dbReference type="PROSITE" id="PS51257">
    <property type="entry name" value="PROKAR_LIPOPROTEIN"/>
    <property type="match status" value="1"/>
</dbReference>
<reference evidence="1 2" key="1">
    <citation type="submission" date="2019-06" db="EMBL/GenBank/DDBJ databases">
        <title>Sorghum-associated microbial communities from plants grown in Nebraska, USA.</title>
        <authorList>
            <person name="Schachtman D."/>
        </authorList>
    </citation>
    <scope>NUCLEOTIDE SEQUENCE [LARGE SCALE GENOMIC DNA]</scope>
    <source>
        <strain evidence="1 2">110</strain>
    </source>
</reference>
<gene>
    <name evidence="1" type="ORF">FB551_3469</name>
</gene>
<name>A0A543EBV1_9FLAO</name>
<keyword evidence="2" id="KW-1185">Reference proteome</keyword>